<protein>
    <submittedName>
        <fullName evidence="1">Uncharacterized protein</fullName>
    </submittedName>
</protein>
<dbReference type="EMBL" id="MLJW01000606">
    <property type="protein sequence ID" value="OIQ84588.1"/>
    <property type="molecule type" value="Genomic_DNA"/>
</dbReference>
<name>A0A1J5QXW2_9ZZZZ</name>
<reference evidence="1" key="1">
    <citation type="submission" date="2016-10" db="EMBL/GenBank/DDBJ databases">
        <title>Sequence of Gallionella enrichment culture.</title>
        <authorList>
            <person name="Poehlein A."/>
            <person name="Muehling M."/>
            <person name="Daniel R."/>
        </authorList>
    </citation>
    <scope>NUCLEOTIDE SEQUENCE</scope>
</reference>
<dbReference type="AlphaFoldDB" id="A0A1J5QXW2"/>
<organism evidence="1">
    <name type="scientific">mine drainage metagenome</name>
    <dbReference type="NCBI Taxonomy" id="410659"/>
    <lineage>
        <taxon>unclassified sequences</taxon>
        <taxon>metagenomes</taxon>
        <taxon>ecological metagenomes</taxon>
    </lineage>
</organism>
<gene>
    <name evidence="1" type="ORF">GALL_335730</name>
</gene>
<proteinExistence type="predicted"/>
<sequence>MQVLLLDQVHDVVDVGRQVGLGRGEVGALAHA</sequence>
<accession>A0A1J5QXW2</accession>
<evidence type="ECO:0000313" key="1">
    <source>
        <dbReference type="EMBL" id="OIQ84588.1"/>
    </source>
</evidence>
<comment type="caution">
    <text evidence="1">The sequence shown here is derived from an EMBL/GenBank/DDBJ whole genome shotgun (WGS) entry which is preliminary data.</text>
</comment>